<keyword evidence="11" id="KW-1185">Reference proteome</keyword>
<comment type="similarity">
    <text evidence="2">Belongs to the rad17/RAD24 family.</text>
</comment>
<dbReference type="GO" id="GO:0000077">
    <property type="term" value="P:DNA damage checkpoint signaling"/>
    <property type="evidence" value="ECO:0000318"/>
    <property type="project" value="GO_Central"/>
</dbReference>
<dbReference type="PANTHER" id="PTHR12172:SF0">
    <property type="entry name" value="CELL CYCLE CHECKPOINT PROTEIN RAD17"/>
    <property type="match status" value="1"/>
</dbReference>
<dbReference type="GO" id="GO:0005524">
    <property type="term" value="F:ATP binding"/>
    <property type="evidence" value="ECO:0007669"/>
    <property type="project" value="UniProtKB-KW"/>
</dbReference>
<evidence type="ECO:0000313" key="11">
    <source>
        <dbReference type="Proteomes" id="UP000006727"/>
    </source>
</evidence>
<dbReference type="Pfam" id="PF03215">
    <property type="entry name" value="Rad17"/>
    <property type="match status" value="1"/>
</dbReference>
<dbReference type="AlphaFoldDB" id="A0A2K1K774"/>
<evidence type="ECO:0000256" key="7">
    <source>
        <dbReference type="ARBA" id="ARBA00023306"/>
    </source>
</evidence>
<dbReference type="Gramene" id="Pp3c8_14180V3.1">
    <property type="protein sequence ID" value="Pp3c8_14180V3.1"/>
    <property type="gene ID" value="Pp3c8_14180"/>
</dbReference>
<dbReference type="Gramene" id="Pp3c8_14180V3.2">
    <property type="protein sequence ID" value="Pp3c8_14180V3.2"/>
    <property type="gene ID" value="Pp3c8_14180"/>
</dbReference>
<dbReference type="GO" id="GO:0006281">
    <property type="term" value="P:DNA repair"/>
    <property type="evidence" value="ECO:0000318"/>
    <property type="project" value="GO_Central"/>
</dbReference>
<reference evidence="9 11" key="1">
    <citation type="journal article" date="2008" name="Science">
        <title>The Physcomitrella genome reveals evolutionary insights into the conquest of land by plants.</title>
        <authorList>
            <person name="Rensing S."/>
            <person name="Lang D."/>
            <person name="Zimmer A."/>
            <person name="Terry A."/>
            <person name="Salamov A."/>
            <person name="Shapiro H."/>
            <person name="Nishiyama T."/>
            <person name="Perroud P.-F."/>
            <person name="Lindquist E."/>
            <person name="Kamisugi Y."/>
            <person name="Tanahashi T."/>
            <person name="Sakakibara K."/>
            <person name="Fujita T."/>
            <person name="Oishi K."/>
            <person name="Shin-I T."/>
            <person name="Kuroki Y."/>
            <person name="Toyoda A."/>
            <person name="Suzuki Y."/>
            <person name="Hashimoto A."/>
            <person name="Yamaguchi K."/>
            <person name="Sugano A."/>
            <person name="Kohara Y."/>
            <person name="Fujiyama A."/>
            <person name="Anterola A."/>
            <person name="Aoki S."/>
            <person name="Ashton N."/>
            <person name="Barbazuk W.B."/>
            <person name="Barker E."/>
            <person name="Bennetzen J."/>
            <person name="Bezanilla M."/>
            <person name="Blankenship R."/>
            <person name="Cho S.H."/>
            <person name="Dutcher S."/>
            <person name="Estelle M."/>
            <person name="Fawcett J.A."/>
            <person name="Gundlach H."/>
            <person name="Hanada K."/>
            <person name="Heyl A."/>
            <person name="Hicks K.A."/>
            <person name="Hugh J."/>
            <person name="Lohr M."/>
            <person name="Mayer K."/>
            <person name="Melkozernov A."/>
            <person name="Murata T."/>
            <person name="Nelson D."/>
            <person name="Pils B."/>
            <person name="Prigge M."/>
            <person name="Reiss B."/>
            <person name="Renner T."/>
            <person name="Rombauts S."/>
            <person name="Rushton P."/>
            <person name="Sanderfoot A."/>
            <person name="Schween G."/>
            <person name="Shiu S.-H."/>
            <person name="Stueber K."/>
            <person name="Theodoulou F.L."/>
            <person name="Tu H."/>
            <person name="Van de Peer Y."/>
            <person name="Verrier P.J."/>
            <person name="Waters E."/>
            <person name="Wood A."/>
            <person name="Yang L."/>
            <person name="Cove D."/>
            <person name="Cuming A."/>
            <person name="Hasebe M."/>
            <person name="Lucas S."/>
            <person name="Mishler D.B."/>
            <person name="Reski R."/>
            <person name="Grigoriev I."/>
            <person name="Quatrano R.S."/>
            <person name="Boore J.L."/>
        </authorList>
    </citation>
    <scope>NUCLEOTIDE SEQUENCE [LARGE SCALE GENOMIC DNA]</scope>
    <source>
        <strain evidence="10 11">cv. Gransden 2004</strain>
    </source>
</reference>
<dbReference type="OrthoDB" id="10265971at2759"/>
<dbReference type="EMBL" id="ABEU02000008">
    <property type="protein sequence ID" value="PNR49624.1"/>
    <property type="molecule type" value="Genomic_DNA"/>
</dbReference>
<dbReference type="EnsemblPlants" id="Pp3c8_14180V3.1">
    <property type="protein sequence ID" value="Pp3c8_14180V3.1"/>
    <property type="gene ID" value="Pp3c8_14180"/>
</dbReference>
<evidence type="ECO:0000256" key="8">
    <source>
        <dbReference type="SAM" id="MobiDB-lite"/>
    </source>
</evidence>
<dbReference type="CDD" id="cd18140">
    <property type="entry name" value="HLD_clamp_RFC"/>
    <property type="match status" value="1"/>
</dbReference>
<dbReference type="InterPro" id="IPR004582">
    <property type="entry name" value="Checkpoint_prot_Rad17_Rad24"/>
</dbReference>
<evidence type="ECO:0000313" key="9">
    <source>
        <dbReference type="EMBL" id="PNR49624.1"/>
    </source>
</evidence>
<keyword evidence="5" id="KW-0067">ATP-binding</keyword>
<reference evidence="9 11" key="2">
    <citation type="journal article" date="2018" name="Plant J.">
        <title>The Physcomitrella patens chromosome-scale assembly reveals moss genome structure and evolution.</title>
        <authorList>
            <person name="Lang D."/>
            <person name="Ullrich K.K."/>
            <person name="Murat F."/>
            <person name="Fuchs J."/>
            <person name="Jenkins J."/>
            <person name="Haas F.B."/>
            <person name="Piednoel M."/>
            <person name="Gundlach H."/>
            <person name="Van Bel M."/>
            <person name="Meyberg R."/>
            <person name="Vives C."/>
            <person name="Morata J."/>
            <person name="Symeonidi A."/>
            <person name="Hiss M."/>
            <person name="Muchero W."/>
            <person name="Kamisugi Y."/>
            <person name="Saleh O."/>
            <person name="Blanc G."/>
            <person name="Decker E.L."/>
            <person name="van Gessel N."/>
            <person name="Grimwood J."/>
            <person name="Hayes R.D."/>
            <person name="Graham S.W."/>
            <person name="Gunter L.E."/>
            <person name="McDaniel S.F."/>
            <person name="Hoernstein S.N.W."/>
            <person name="Larsson A."/>
            <person name="Li F.W."/>
            <person name="Perroud P.F."/>
            <person name="Phillips J."/>
            <person name="Ranjan P."/>
            <person name="Rokshar D.S."/>
            <person name="Rothfels C.J."/>
            <person name="Schneider L."/>
            <person name="Shu S."/>
            <person name="Stevenson D.W."/>
            <person name="Thummler F."/>
            <person name="Tillich M."/>
            <person name="Villarreal Aguilar J.C."/>
            <person name="Widiez T."/>
            <person name="Wong G.K."/>
            <person name="Wymore A."/>
            <person name="Zhang Y."/>
            <person name="Zimmer A.D."/>
            <person name="Quatrano R.S."/>
            <person name="Mayer K.F.X."/>
            <person name="Goodstein D."/>
            <person name="Casacuberta J.M."/>
            <person name="Vandepoele K."/>
            <person name="Reski R."/>
            <person name="Cuming A.C."/>
            <person name="Tuskan G.A."/>
            <person name="Maumus F."/>
            <person name="Salse J."/>
            <person name="Schmutz J."/>
            <person name="Rensing S.A."/>
        </authorList>
    </citation>
    <scope>NUCLEOTIDE SEQUENCE [LARGE SCALE GENOMIC DNA]</scope>
    <source>
        <strain evidence="10 11">cv. Gransden 2004</strain>
    </source>
</reference>
<sequence length="600" mass="66405">MPQVFKSRPPPGSSRSRKRKLLQGEPARSDAEPANSTAQSELWVERHAPKTVTDLVVHGKKVGDVHKWLKSRLHDPGWRVPGGQLLLLTGPPGVGKSTTIRVLGKSLGLEFFEWKTPTPTQWQEHVHHGFTGHRYTSKLDEFEAFVENARKFPVLPVESNMDSPRKVKALLIEDLPQVNDAAQTQQLCNLLLALVRSVCFITVVIMTDVVEDGGGRNTRLWKHREVQQTLEGAGATKIVFNPVTANSIKRLLTKIAATEKCRLSGDYISAIAENCGGDLRHAISALQFQCTGHCLNSRNVKDIGAFEFGSARNSVLEDTVVRVAEFESGTSSSPTYGRDNIFSLFHALGKFLHNKRHTDQSLEATQESLLVLCEDYKRHPLNMEVPERILSEAQIEFPSLVAFLHENVLDFVDEDAIDDVAVILAYLGDADTLLSRHFKGSSHSPSLNDITPSHVASLAAGSVAARGVLFANTHPAPRKWQSVRAPTLWQVERLLSEKKDPKSRLNAAQMTGGAPPVQLSWHEPSGSAPDFLPSESEDEPMDDIVRLTADCIVDLDSLEDLDLPFSNTQAQMVHVNRGPVDSLPEEEYMEDEDVIEDDDD</sequence>
<accession>A0A2K1K774</accession>
<dbReference type="KEGG" id="ppp:112286178"/>
<reference evidence="10" key="3">
    <citation type="submission" date="2020-12" db="UniProtKB">
        <authorList>
            <consortium name="EnsemblPlants"/>
        </authorList>
    </citation>
    <scope>IDENTIFICATION</scope>
</reference>
<keyword evidence="4" id="KW-0227">DNA damage</keyword>
<organism evidence="9">
    <name type="scientific">Physcomitrium patens</name>
    <name type="common">Spreading-leaved earth moss</name>
    <name type="synonym">Physcomitrella patens</name>
    <dbReference type="NCBI Taxonomy" id="3218"/>
    <lineage>
        <taxon>Eukaryota</taxon>
        <taxon>Viridiplantae</taxon>
        <taxon>Streptophyta</taxon>
        <taxon>Embryophyta</taxon>
        <taxon>Bryophyta</taxon>
        <taxon>Bryophytina</taxon>
        <taxon>Bryopsida</taxon>
        <taxon>Funariidae</taxon>
        <taxon>Funariales</taxon>
        <taxon>Funariaceae</taxon>
        <taxon>Physcomitrium</taxon>
    </lineage>
</organism>
<evidence type="ECO:0000256" key="5">
    <source>
        <dbReference type="ARBA" id="ARBA00022840"/>
    </source>
</evidence>
<evidence type="ECO:0000313" key="10">
    <source>
        <dbReference type="EnsemblPlants" id="Pp3c8_14180V3.1"/>
    </source>
</evidence>
<proteinExistence type="inferred from homology"/>
<keyword evidence="7" id="KW-0131">Cell cycle</keyword>
<keyword evidence="6" id="KW-0539">Nucleus</keyword>
<dbReference type="PANTHER" id="PTHR12172">
    <property type="entry name" value="CELL CYCLE CHECKPOINT PROTEIN RAD17"/>
    <property type="match status" value="1"/>
</dbReference>
<evidence type="ECO:0008006" key="12">
    <source>
        <dbReference type="Google" id="ProtNLM"/>
    </source>
</evidence>
<name>A0A2K1K774_PHYPA</name>
<evidence type="ECO:0000256" key="6">
    <source>
        <dbReference type="ARBA" id="ARBA00023242"/>
    </source>
</evidence>
<dbReference type="Gene3D" id="1.10.8.60">
    <property type="match status" value="1"/>
</dbReference>
<dbReference type="EnsemblPlants" id="Pp3c8_14180V3.2">
    <property type="protein sequence ID" value="Pp3c8_14180V3.2"/>
    <property type="gene ID" value="Pp3c8_14180"/>
</dbReference>
<evidence type="ECO:0000256" key="1">
    <source>
        <dbReference type="ARBA" id="ARBA00004123"/>
    </source>
</evidence>
<dbReference type="Gene3D" id="3.40.50.300">
    <property type="entry name" value="P-loop containing nucleotide triphosphate hydrolases"/>
    <property type="match status" value="1"/>
</dbReference>
<dbReference type="OMA" id="YNCLKMA"/>
<feature type="region of interest" description="Disordered" evidence="8">
    <location>
        <begin position="500"/>
        <end position="538"/>
    </location>
</feature>
<gene>
    <name evidence="10" type="primary">LOC112286178</name>
    <name evidence="9" type="ORF">PHYPA_011520</name>
</gene>
<feature type="region of interest" description="Disordered" evidence="8">
    <location>
        <begin position="1"/>
        <end position="44"/>
    </location>
</feature>
<feature type="compositionally biased region" description="Acidic residues" evidence="8">
    <location>
        <begin position="583"/>
        <end position="600"/>
    </location>
</feature>
<dbReference type="STRING" id="3218.A0A2K1K774"/>
<protein>
    <recommendedName>
        <fullName evidence="12">AAA+ ATPase domain-containing protein</fullName>
    </recommendedName>
</protein>
<evidence type="ECO:0000256" key="4">
    <source>
        <dbReference type="ARBA" id="ARBA00022763"/>
    </source>
</evidence>
<evidence type="ECO:0000256" key="3">
    <source>
        <dbReference type="ARBA" id="ARBA00022741"/>
    </source>
</evidence>
<dbReference type="GeneID" id="112286178"/>
<dbReference type="FunFam" id="3.40.50.300:FF:001661">
    <property type="entry name" value="RAD17 checkpoint clamp loader component"/>
    <property type="match status" value="1"/>
</dbReference>
<feature type="region of interest" description="Disordered" evidence="8">
    <location>
        <begin position="579"/>
        <end position="600"/>
    </location>
</feature>
<dbReference type="FunCoup" id="A0A2K1K774">
    <property type="interactions" value="3606"/>
</dbReference>
<dbReference type="InterPro" id="IPR027417">
    <property type="entry name" value="P-loop_NTPase"/>
</dbReference>
<dbReference type="RefSeq" id="XP_024383609.1">
    <property type="nucleotide sequence ID" value="XM_024527841.2"/>
</dbReference>
<comment type="subcellular location">
    <subcellularLocation>
        <location evidence="1">Nucleus</location>
    </subcellularLocation>
</comment>
<dbReference type="InterPro" id="IPR047854">
    <property type="entry name" value="RFC_lid"/>
</dbReference>
<dbReference type="Proteomes" id="UP000006727">
    <property type="component" value="Chromosome 8"/>
</dbReference>
<dbReference type="GO" id="GO:0033314">
    <property type="term" value="P:mitotic DNA replication checkpoint signaling"/>
    <property type="evidence" value="ECO:0000318"/>
    <property type="project" value="GO_Central"/>
</dbReference>
<dbReference type="GO" id="GO:0005634">
    <property type="term" value="C:nucleus"/>
    <property type="evidence" value="ECO:0007669"/>
    <property type="project" value="UniProtKB-SubCell"/>
</dbReference>
<evidence type="ECO:0000256" key="2">
    <source>
        <dbReference type="ARBA" id="ARBA00006168"/>
    </source>
</evidence>
<dbReference type="GO" id="GO:0003682">
    <property type="term" value="F:chromatin binding"/>
    <property type="evidence" value="ECO:0000318"/>
    <property type="project" value="GO_Central"/>
</dbReference>
<dbReference type="PaxDb" id="3218-PP1S184_70V6.1"/>
<dbReference type="SUPFAM" id="SSF52540">
    <property type="entry name" value="P-loop containing nucleoside triphosphate hydrolases"/>
    <property type="match status" value="1"/>
</dbReference>
<keyword evidence="3" id="KW-0547">Nucleotide-binding</keyword>